<evidence type="ECO:0000256" key="3">
    <source>
        <dbReference type="ARBA" id="ARBA00022527"/>
    </source>
</evidence>
<feature type="region of interest" description="Disordered" evidence="10">
    <location>
        <begin position="1"/>
        <end position="199"/>
    </location>
</feature>
<dbReference type="EC" id="2.7.11.1" evidence="2"/>
<sequence length="687" mass="76243">MPHPNYDSPPLAHSKQPFSSPDSHSSPRSWKSVFRFPNTSNKKLSVPPSPLLVEEHPLPSFPSHSTLPTPSLAPISYRSDTRSSYNSSNTQSTDSNAPSNRQPYATPQTHYPPRYVQQQPSSEHLSTAVPWARKHTKSERARPSILRLQQPPTPSPRPPPQLLTPDQNDATFHEFAPPSTPQRSRTNHPMSPKSVTASASRFIRRVASAPNAKGLFAMGSRSSTKNGLLSPGDDIVPPLPQLVSSSSDQGQDSSLETVSSAASSRARSTRPMHPPSSAPLNSIAVQNGLPVPDKIAFKRTYSSNSIKVRQVEVGPSSFLKIKMLGKGDVGRVYLVREKKTSKLFAMKGLVFMCPPGYLSTLRGPASFLLWPICPFVAPSFNYNMLIRVTYLIHISYLLPKHIVLSKKEMIERKKIKRALTEQEILASANHPFIVTLHHSFQSEGYLYFCMEYCMGGEFFRALQTRPGKCLPEDGARFYAAEVVAALEYLHLMGFIYRDLKPENILLHQSGHIMLSDFDLAKQSTEPSGLPTMVHSERDGDGAEEEGSREGQMLLRTRELGKHSAGGHDDVHSQLQDEFFCGHGSAGKDCITRLLDKSERTRLGSRSGASEVKQHKWFAKINWGLLRHTRPPIIPVASNALDAVNFRHLKESHSLHLEDQMEGVVGVEETEDLFGAFSSVTLHYDGEN</sequence>
<dbReference type="EMBL" id="JAACJJ010000028">
    <property type="protein sequence ID" value="KAF5322186.1"/>
    <property type="molecule type" value="Genomic_DNA"/>
</dbReference>
<dbReference type="Gene3D" id="3.30.200.20">
    <property type="entry name" value="Phosphorylase Kinase, domain 1"/>
    <property type="match status" value="3"/>
</dbReference>
<feature type="compositionally biased region" description="Pro residues" evidence="10">
    <location>
        <begin position="151"/>
        <end position="162"/>
    </location>
</feature>
<dbReference type="Proteomes" id="UP000567179">
    <property type="component" value="Unassembled WGS sequence"/>
</dbReference>
<dbReference type="SUPFAM" id="SSF56112">
    <property type="entry name" value="Protein kinase-like (PK-like)"/>
    <property type="match status" value="1"/>
</dbReference>
<comment type="catalytic activity">
    <reaction evidence="9">
        <text>L-seryl-[protein] + ATP = O-phospho-L-seryl-[protein] + ADP + H(+)</text>
        <dbReference type="Rhea" id="RHEA:17989"/>
        <dbReference type="Rhea" id="RHEA-COMP:9863"/>
        <dbReference type="Rhea" id="RHEA-COMP:11604"/>
        <dbReference type="ChEBI" id="CHEBI:15378"/>
        <dbReference type="ChEBI" id="CHEBI:29999"/>
        <dbReference type="ChEBI" id="CHEBI:30616"/>
        <dbReference type="ChEBI" id="CHEBI:83421"/>
        <dbReference type="ChEBI" id="CHEBI:456216"/>
        <dbReference type="EC" id="2.7.11.1"/>
    </reaction>
</comment>
<dbReference type="GO" id="GO:0005524">
    <property type="term" value="F:ATP binding"/>
    <property type="evidence" value="ECO:0007669"/>
    <property type="project" value="UniProtKB-KW"/>
</dbReference>
<keyword evidence="3" id="KW-0723">Serine/threonine-protein kinase</keyword>
<evidence type="ECO:0000259" key="12">
    <source>
        <dbReference type="PROSITE" id="PS51285"/>
    </source>
</evidence>
<dbReference type="OrthoDB" id="432483at2759"/>
<comment type="caution">
    <text evidence="13">The sequence shown here is derived from an EMBL/GenBank/DDBJ whole genome shotgun (WGS) entry which is preliminary data.</text>
</comment>
<keyword evidence="6" id="KW-0418">Kinase</keyword>
<dbReference type="Pfam" id="PF00069">
    <property type="entry name" value="Pkinase"/>
    <property type="match status" value="1"/>
</dbReference>
<evidence type="ECO:0000256" key="2">
    <source>
        <dbReference type="ARBA" id="ARBA00012513"/>
    </source>
</evidence>
<evidence type="ECO:0000313" key="14">
    <source>
        <dbReference type="Proteomes" id="UP000567179"/>
    </source>
</evidence>
<dbReference type="InterPro" id="IPR000961">
    <property type="entry name" value="AGC-kinase_C"/>
</dbReference>
<feature type="compositionally biased region" description="Low complexity" evidence="10">
    <location>
        <begin position="14"/>
        <end position="32"/>
    </location>
</feature>
<dbReference type="Gene3D" id="1.10.510.10">
    <property type="entry name" value="Transferase(Phosphotransferase) domain 1"/>
    <property type="match status" value="2"/>
</dbReference>
<feature type="compositionally biased region" description="Polar residues" evidence="10">
    <location>
        <begin position="116"/>
        <end position="125"/>
    </location>
</feature>
<evidence type="ECO:0000256" key="4">
    <source>
        <dbReference type="ARBA" id="ARBA00022679"/>
    </source>
</evidence>
<feature type="compositionally biased region" description="Low complexity" evidence="10">
    <location>
        <begin position="244"/>
        <end position="266"/>
    </location>
</feature>
<evidence type="ECO:0000256" key="1">
    <source>
        <dbReference type="ARBA" id="ARBA00009903"/>
    </source>
</evidence>
<name>A0A8H5BFZ2_9AGAR</name>
<keyword evidence="4" id="KW-0808">Transferase</keyword>
<dbReference type="AlphaFoldDB" id="A0A8H5BFZ2"/>
<dbReference type="PROSITE" id="PS50011">
    <property type="entry name" value="PROTEIN_KINASE_DOM"/>
    <property type="match status" value="1"/>
</dbReference>
<dbReference type="SMART" id="SM00220">
    <property type="entry name" value="S_TKc"/>
    <property type="match status" value="1"/>
</dbReference>
<evidence type="ECO:0000256" key="9">
    <source>
        <dbReference type="ARBA" id="ARBA00048679"/>
    </source>
</evidence>
<evidence type="ECO:0000256" key="8">
    <source>
        <dbReference type="ARBA" id="ARBA00047899"/>
    </source>
</evidence>
<evidence type="ECO:0000256" key="7">
    <source>
        <dbReference type="ARBA" id="ARBA00022840"/>
    </source>
</evidence>
<dbReference type="FunFam" id="1.10.510.10:FF:000294">
    <property type="entry name" value="Serine/threonine-protein kinase OXI1"/>
    <property type="match status" value="1"/>
</dbReference>
<feature type="region of interest" description="Disordered" evidence="10">
    <location>
        <begin position="223"/>
        <end position="284"/>
    </location>
</feature>
<feature type="region of interest" description="Disordered" evidence="10">
    <location>
        <begin position="525"/>
        <end position="548"/>
    </location>
</feature>
<protein>
    <recommendedName>
        <fullName evidence="2">non-specific serine/threonine protein kinase</fullName>
        <ecNumber evidence="2">2.7.11.1</ecNumber>
    </recommendedName>
</protein>
<dbReference type="InterPro" id="IPR011009">
    <property type="entry name" value="Kinase-like_dom_sf"/>
</dbReference>
<accession>A0A8H5BFZ2</accession>
<evidence type="ECO:0000259" key="11">
    <source>
        <dbReference type="PROSITE" id="PS50011"/>
    </source>
</evidence>
<evidence type="ECO:0000256" key="10">
    <source>
        <dbReference type="SAM" id="MobiDB-lite"/>
    </source>
</evidence>
<organism evidence="13 14">
    <name type="scientific">Psilocybe cf. subviscida</name>
    <dbReference type="NCBI Taxonomy" id="2480587"/>
    <lineage>
        <taxon>Eukaryota</taxon>
        <taxon>Fungi</taxon>
        <taxon>Dikarya</taxon>
        <taxon>Basidiomycota</taxon>
        <taxon>Agaricomycotina</taxon>
        <taxon>Agaricomycetes</taxon>
        <taxon>Agaricomycetidae</taxon>
        <taxon>Agaricales</taxon>
        <taxon>Agaricineae</taxon>
        <taxon>Strophariaceae</taxon>
        <taxon>Psilocybe</taxon>
    </lineage>
</organism>
<evidence type="ECO:0000256" key="6">
    <source>
        <dbReference type="ARBA" id="ARBA00022777"/>
    </source>
</evidence>
<dbReference type="PANTHER" id="PTHR45637">
    <property type="entry name" value="FLIPPASE KINASE 1-RELATED"/>
    <property type="match status" value="1"/>
</dbReference>
<keyword evidence="7" id="KW-0067">ATP-binding</keyword>
<feature type="compositionally biased region" description="Polar residues" evidence="10">
    <location>
        <begin position="181"/>
        <end position="199"/>
    </location>
</feature>
<proteinExistence type="inferred from homology"/>
<evidence type="ECO:0000256" key="5">
    <source>
        <dbReference type="ARBA" id="ARBA00022741"/>
    </source>
</evidence>
<feature type="domain" description="AGC-kinase C-terminal" evidence="12">
    <location>
        <begin position="618"/>
        <end position="687"/>
    </location>
</feature>
<keyword evidence="14" id="KW-1185">Reference proteome</keyword>
<keyword evidence="5" id="KW-0547">Nucleotide-binding</keyword>
<feature type="compositionally biased region" description="Polar residues" evidence="10">
    <location>
        <begin position="82"/>
        <end position="109"/>
    </location>
</feature>
<comment type="similarity">
    <text evidence="1">Belongs to the protein kinase superfamily. AGC Ser/Thr protein kinase family.</text>
</comment>
<comment type="catalytic activity">
    <reaction evidence="8">
        <text>L-threonyl-[protein] + ATP = O-phospho-L-threonyl-[protein] + ADP + H(+)</text>
        <dbReference type="Rhea" id="RHEA:46608"/>
        <dbReference type="Rhea" id="RHEA-COMP:11060"/>
        <dbReference type="Rhea" id="RHEA-COMP:11605"/>
        <dbReference type="ChEBI" id="CHEBI:15378"/>
        <dbReference type="ChEBI" id="CHEBI:30013"/>
        <dbReference type="ChEBI" id="CHEBI:30616"/>
        <dbReference type="ChEBI" id="CHEBI:61977"/>
        <dbReference type="ChEBI" id="CHEBI:456216"/>
        <dbReference type="EC" id="2.7.11.1"/>
    </reaction>
</comment>
<feature type="domain" description="Protein kinase" evidence="11">
    <location>
        <begin position="318"/>
        <end position="617"/>
    </location>
</feature>
<dbReference type="InterPro" id="IPR008271">
    <property type="entry name" value="Ser/Thr_kinase_AS"/>
</dbReference>
<dbReference type="PROSITE" id="PS51285">
    <property type="entry name" value="AGC_KINASE_CTER"/>
    <property type="match status" value="1"/>
</dbReference>
<dbReference type="PROSITE" id="PS00108">
    <property type="entry name" value="PROTEIN_KINASE_ST"/>
    <property type="match status" value="1"/>
</dbReference>
<dbReference type="InterPro" id="IPR000719">
    <property type="entry name" value="Prot_kinase_dom"/>
</dbReference>
<dbReference type="GO" id="GO:0004674">
    <property type="term" value="F:protein serine/threonine kinase activity"/>
    <property type="evidence" value="ECO:0007669"/>
    <property type="project" value="UniProtKB-KW"/>
</dbReference>
<reference evidence="13 14" key="1">
    <citation type="journal article" date="2020" name="ISME J.">
        <title>Uncovering the hidden diversity of litter-decomposition mechanisms in mushroom-forming fungi.</title>
        <authorList>
            <person name="Floudas D."/>
            <person name="Bentzer J."/>
            <person name="Ahren D."/>
            <person name="Johansson T."/>
            <person name="Persson P."/>
            <person name="Tunlid A."/>
        </authorList>
    </citation>
    <scope>NUCLEOTIDE SEQUENCE [LARGE SCALE GENOMIC DNA]</scope>
    <source>
        <strain evidence="13 14">CBS 101986</strain>
    </source>
</reference>
<evidence type="ECO:0000313" key="13">
    <source>
        <dbReference type="EMBL" id="KAF5322186.1"/>
    </source>
</evidence>
<feature type="compositionally biased region" description="Basic and acidic residues" evidence="10">
    <location>
        <begin position="534"/>
        <end position="548"/>
    </location>
</feature>
<gene>
    <name evidence="13" type="ORF">D9619_000845</name>
</gene>